<evidence type="ECO:0000256" key="2">
    <source>
        <dbReference type="SAM" id="MobiDB-lite"/>
    </source>
</evidence>
<evidence type="ECO:0000313" key="3">
    <source>
        <dbReference type="EMBL" id="CAG9783597.1"/>
    </source>
</evidence>
<dbReference type="CDD" id="cd21451">
    <property type="entry name" value="DLC-like_TCTEX1D"/>
    <property type="match status" value="1"/>
</dbReference>
<dbReference type="Proteomes" id="UP001153714">
    <property type="component" value="Chromosome 11"/>
</dbReference>
<dbReference type="PANTHER" id="PTHR21255:SF7">
    <property type="entry name" value="DYNEIN LIGHT CHAIN TCTEX-TYPE PROTEIN 2B"/>
    <property type="match status" value="1"/>
</dbReference>
<name>A0A9N9QUL3_9NEOP</name>
<feature type="compositionally biased region" description="Polar residues" evidence="2">
    <location>
        <begin position="15"/>
        <end position="24"/>
    </location>
</feature>
<proteinExistence type="inferred from homology"/>
<dbReference type="EMBL" id="OU893342">
    <property type="protein sequence ID" value="CAG9783597.1"/>
    <property type="molecule type" value="Genomic_DNA"/>
</dbReference>
<dbReference type="Gene3D" id="3.30.1140.40">
    <property type="entry name" value="Tctex-1"/>
    <property type="match status" value="1"/>
</dbReference>
<protein>
    <submittedName>
        <fullName evidence="3">Uncharacterized protein</fullName>
    </submittedName>
</protein>
<dbReference type="OrthoDB" id="10248487at2759"/>
<accession>A0A9N9QUL3</accession>
<dbReference type="GO" id="GO:0007018">
    <property type="term" value="P:microtubule-based movement"/>
    <property type="evidence" value="ECO:0007669"/>
    <property type="project" value="TreeGrafter"/>
</dbReference>
<evidence type="ECO:0000256" key="1">
    <source>
        <dbReference type="ARBA" id="ARBA00005361"/>
    </source>
</evidence>
<reference evidence="3" key="2">
    <citation type="submission" date="2022-10" db="EMBL/GenBank/DDBJ databases">
        <authorList>
            <consortium name="ENA_rothamsted_submissions"/>
            <consortium name="culmorum"/>
            <person name="King R."/>
        </authorList>
    </citation>
    <scope>NUCLEOTIDE SEQUENCE</scope>
</reference>
<dbReference type="InterPro" id="IPR038586">
    <property type="entry name" value="Tctex-1-like_sf"/>
</dbReference>
<dbReference type="InterPro" id="IPR005334">
    <property type="entry name" value="Tctex-1-like"/>
</dbReference>
<reference evidence="3" key="1">
    <citation type="submission" date="2021-12" db="EMBL/GenBank/DDBJ databases">
        <authorList>
            <person name="King R."/>
        </authorList>
    </citation>
    <scope>NUCLEOTIDE SEQUENCE</scope>
</reference>
<dbReference type="GO" id="GO:0005737">
    <property type="term" value="C:cytoplasm"/>
    <property type="evidence" value="ECO:0007669"/>
    <property type="project" value="TreeGrafter"/>
</dbReference>
<sequence length="191" mass="21738">MSEEQAANQEEPKRNISNAVLASKSLGSVSKPQFGRSMSRLKVRRQSMGFSGVPGLRPVERTSQIGFEFKRPALVYLPTYQLEPAERFNVECVTNIVNEFVNENFSGHKYNSQDSPALALRLSGEVMRKIKSLCYDRYRIITVVTIGQKRAQSYNNAVAFLWDHERDNFVETKMETATAFIQIIVFGVYLD</sequence>
<feature type="region of interest" description="Disordered" evidence="2">
    <location>
        <begin position="1"/>
        <end position="24"/>
    </location>
</feature>
<dbReference type="AlphaFoldDB" id="A0A9N9QUL3"/>
<gene>
    <name evidence="3" type="ORF">DIATSA_LOCUS1761</name>
</gene>
<comment type="similarity">
    <text evidence="1">Belongs to the dynein light chain Tctex-type family.</text>
</comment>
<dbReference type="PANTHER" id="PTHR21255">
    <property type="entry name" value="T-COMPLEX-ASSOCIATED-TESTIS-EXPRESSED 1/ DYNEIN LIGHT CHAIN"/>
    <property type="match status" value="1"/>
</dbReference>
<dbReference type="GO" id="GO:0005868">
    <property type="term" value="C:cytoplasmic dynein complex"/>
    <property type="evidence" value="ECO:0007669"/>
    <property type="project" value="TreeGrafter"/>
</dbReference>
<evidence type="ECO:0000313" key="4">
    <source>
        <dbReference type="Proteomes" id="UP001153714"/>
    </source>
</evidence>
<dbReference type="GO" id="GO:0045505">
    <property type="term" value="F:dynein intermediate chain binding"/>
    <property type="evidence" value="ECO:0007669"/>
    <property type="project" value="TreeGrafter"/>
</dbReference>
<keyword evidence="4" id="KW-1185">Reference proteome</keyword>
<dbReference type="Pfam" id="PF03645">
    <property type="entry name" value="Tctex-1"/>
    <property type="match status" value="1"/>
</dbReference>
<organism evidence="3 4">
    <name type="scientific">Diatraea saccharalis</name>
    <name type="common">sugarcane borer</name>
    <dbReference type="NCBI Taxonomy" id="40085"/>
    <lineage>
        <taxon>Eukaryota</taxon>
        <taxon>Metazoa</taxon>
        <taxon>Ecdysozoa</taxon>
        <taxon>Arthropoda</taxon>
        <taxon>Hexapoda</taxon>
        <taxon>Insecta</taxon>
        <taxon>Pterygota</taxon>
        <taxon>Neoptera</taxon>
        <taxon>Endopterygota</taxon>
        <taxon>Lepidoptera</taxon>
        <taxon>Glossata</taxon>
        <taxon>Ditrysia</taxon>
        <taxon>Pyraloidea</taxon>
        <taxon>Crambidae</taxon>
        <taxon>Crambinae</taxon>
        <taxon>Diatraea</taxon>
    </lineage>
</organism>